<dbReference type="InterPro" id="IPR029021">
    <property type="entry name" value="Prot-tyrosine_phosphatase-like"/>
</dbReference>
<evidence type="ECO:0000259" key="2">
    <source>
        <dbReference type="PROSITE" id="PS50055"/>
    </source>
</evidence>
<accession>A0A9P1IAC0</accession>
<feature type="domain" description="Tyrosine specific protein phosphatases" evidence="3">
    <location>
        <begin position="289"/>
        <end position="362"/>
    </location>
</feature>
<dbReference type="SMART" id="SM00194">
    <property type="entry name" value="PTPc"/>
    <property type="match status" value="1"/>
</dbReference>
<dbReference type="PROSITE" id="PS00383">
    <property type="entry name" value="TYR_PHOSPHATASE_1"/>
    <property type="match status" value="1"/>
</dbReference>
<feature type="region of interest" description="Disordered" evidence="1">
    <location>
        <begin position="1"/>
        <end position="64"/>
    </location>
</feature>
<feature type="compositionally biased region" description="Basic residues" evidence="1">
    <location>
        <begin position="1"/>
        <end position="12"/>
    </location>
</feature>
<reference evidence="4" key="1">
    <citation type="submission" date="2022-11" db="EMBL/GenBank/DDBJ databases">
        <authorList>
            <person name="Kikuchi T."/>
        </authorList>
    </citation>
    <scope>NUCLEOTIDE SEQUENCE</scope>
    <source>
        <strain evidence="4">PS1010</strain>
    </source>
</reference>
<dbReference type="SMART" id="SM00404">
    <property type="entry name" value="PTPc_motif"/>
    <property type="match status" value="1"/>
</dbReference>
<feature type="region of interest" description="Disordered" evidence="1">
    <location>
        <begin position="399"/>
        <end position="443"/>
    </location>
</feature>
<dbReference type="GO" id="GO:0004725">
    <property type="term" value="F:protein tyrosine phosphatase activity"/>
    <property type="evidence" value="ECO:0007669"/>
    <property type="project" value="InterPro"/>
</dbReference>
<dbReference type="InterPro" id="IPR000242">
    <property type="entry name" value="PTP_cat"/>
</dbReference>
<dbReference type="CDD" id="cd00047">
    <property type="entry name" value="PTPc"/>
    <property type="match status" value="1"/>
</dbReference>
<dbReference type="PANTHER" id="PTHR46163">
    <property type="entry name" value="TYROSINE-PROTEIN PHOSPHATASE-RELATED"/>
    <property type="match status" value="1"/>
</dbReference>
<feature type="compositionally biased region" description="Pro residues" evidence="1">
    <location>
        <begin position="424"/>
        <end position="436"/>
    </location>
</feature>
<dbReference type="Proteomes" id="UP001152747">
    <property type="component" value="Unassembled WGS sequence"/>
</dbReference>
<dbReference type="EMBL" id="CANHGI010000002">
    <property type="protein sequence ID" value="CAI5441241.1"/>
    <property type="molecule type" value="Genomic_DNA"/>
</dbReference>
<dbReference type="OrthoDB" id="10253954at2759"/>
<evidence type="ECO:0000256" key="1">
    <source>
        <dbReference type="SAM" id="MobiDB-lite"/>
    </source>
</evidence>
<sequence>MNSLRKMKKKKEKGTDRTGSKRVTKNKKSEKGTKNANEKSTRSARSSRRKKNQMKKARSKECVESDPDMLKNIFDPITFTFKNEKIIDPGRNNQTSLQRKTFESFTRKIIGLGVEGLIKEYETNILGFIPNGYYARVIFDQNTPHKKNRYKDVVCNDLTRVILKDGRPGDYIHANYVRGLSPVFILTQGPVKDSVFDFWRMIVQENIQIIIMLCEHVENGKKKCSAYFPLQSGKGPMELGDFIITTESVEQHDSHTVLTTISVQDRFLKKTARISHYRIVTWPDKTVAKSNLCLLRTLRIARSQQNPVVVHCSAGIGRTGTFAAIEVGIQAILNGYSVRLTDIVRSIRHCRINCVQMDTQFLMLAETIIDCAKSFRYIEDAQLLESIQQFKSDVAQYVQEHPPPPEKVPAKGSKENTTGDEYPDQPPKLPQTPPPIIAQQPQQNCAIQTVAQAQAQQQQSPAQPVRLQVVAQAPVPTPQPPLPNDVKPQILVPPAPQQQQQQQNQNVDKTQMTILPSTTMTNLTVQETFLYPK</sequence>
<dbReference type="Pfam" id="PF00102">
    <property type="entry name" value="Y_phosphatase"/>
    <property type="match status" value="1"/>
</dbReference>
<evidence type="ECO:0000259" key="3">
    <source>
        <dbReference type="PROSITE" id="PS50056"/>
    </source>
</evidence>
<keyword evidence="5" id="KW-1185">Reference proteome</keyword>
<feature type="compositionally biased region" description="Basic and acidic residues" evidence="1">
    <location>
        <begin position="27"/>
        <end position="41"/>
    </location>
</feature>
<feature type="region of interest" description="Disordered" evidence="1">
    <location>
        <begin position="474"/>
        <end position="507"/>
    </location>
</feature>
<dbReference type="InterPro" id="IPR016130">
    <property type="entry name" value="Tyr_Pase_AS"/>
</dbReference>
<dbReference type="InterPro" id="IPR003595">
    <property type="entry name" value="Tyr_Pase_cat"/>
</dbReference>
<protein>
    <submittedName>
        <fullName evidence="4">Uncharacterized protein</fullName>
    </submittedName>
</protein>
<dbReference type="Gene3D" id="3.90.190.10">
    <property type="entry name" value="Protein tyrosine phosphatase superfamily"/>
    <property type="match status" value="1"/>
</dbReference>
<dbReference type="PROSITE" id="PS50055">
    <property type="entry name" value="TYR_PHOSPHATASE_PTP"/>
    <property type="match status" value="1"/>
</dbReference>
<dbReference type="AlphaFoldDB" id="A0A9P1IAC0"/>
<feature type="compositionally biased region" description="Low complexity" evidence="1">
    <location>
        <begin position="497"/>
        <end position="506"/>
    </location>
</feature>
<name>A0A9P1IAC0_9PELO</name>
<feature type="domain" description="Tyrosine-protein phosphatase" evidence="2">
    <location>
        <begin position="146"/>
        <end position="371"/>
    </location>
</feature>
<organism evidence="4 5">
    <name type="scientific">Caenorhabditis angaria</name>
    <dbReference type="NCBI Taxonomy" id="860376"/>
    <lineage>
        <taxon>Eukaryota</taxon>
        <taxon>Metazoa</taxon>
        <taxon>Ecdysozoa</taxon>
        <taxon>Nematoda</taxon>
        <taxon>Chromadorea</taxon>
        <taxon>Rhabditida</taxon>
        <taxon>Rhabditina</taxon>
        <taxon>Rhabditomorpha</taxon>
        <taxon>Rhabditoidea</taxon>
        <taxon>Rhabditidae</taxon>
        <taxon>Peloderinae</taxon>
        <taxon>Caenorhabditis</taxon>
    </lineage>
</organism>
<proteinExistence type="predicted"/>
<comment type="caution">
    <text evidence="4">The sequence shown here is derived from an EMBL/GenBank/DDBJ whole genome shotgun (WGS) entry which is preliminary data.</text>
</comment>
<evidence type="ECO:0000313" key="5">
    <source>
        <dbReference type="Proteomes" id="UP001152747"/>
    </source>
</evidence>
<feature type="compositionally biased region" description="Basic residues" evidence="1">
    <location>
        <begin position="45"/>
        <end position="58"/>
    </location>
</feature>
<gene>
    <name evidence="4" type="ORF">CAMP_LOCUS3878</name>
</gene>
<dbReference type="SUPFAM" id="SSF52799">
    <property type="entry name" value="(Phosphotyrosine protein) phosphatases II"/>
    <property type="match status" value="1"/>
</dbReference>
<dbReference type="InterPro" id="IPR052782">
    <property type="entry name" value="Oocyte-zygote_transition_reg"/>
</dbReference>
<dbReference type="PRINTS" id="PR00700">
    <property type="entry name" value="PRTYPHPHTASE"/>
</dbReference>
<dbReference type="InterPro" id="IPR000387">
    <property type="entry name" value="Tyr_Pase_dom"/>
</dbReference>
<dbReference type="PANTHER" id="PTHR46163:SF5">
    <property type="entry name" value="TYROSINE-PROTEIN PHOSPHATASE"/>
    <property type="match status" value="1"/>
</dbReference>
<evidence type="ECO:0000313" key="4">
    <source>
        <dbReference type="EMBL" id="CAI5441241.1"/>
    </source>
</evidence>
<dbReference type="PROSITE" id="PS50056">
    <property type="entry name" value="TYR_PHOSPHATASE_2"/>
    <property type="match status" value="1"/>
</dbReference>